<dbReference type="SUPFAM" id="SSF51556">
    <property type="entry name" value="Metallo-dependent hydrolases"/>
    <property type="match status" value="1"/>
</dbReference>
<name>A0A380FD23_STAGA</name>
<gene>
    <name evidence="1" type="ORF">NCTC12195_00643</name>
</gene>
<accession>A0A380FD23</accession>
<dbReference type="AlphaFoldDB" id="A0A380FD23"/>
<protein>
    <submittedName>
        <fullName evidence="1">Adenosine deaminase</fullName>
    </submittedName>
</protein>
<dbReference type="Gene3D" id="3.20.20.140">
    <property type="entry name" value="Metal-dependent hydrolases"/>
    <property type="match status" value="1"/>
</dbReference>
<proteinExistence type="predicted"/>
<evidence type="ECO:0000313" key="2">
    <source>
        <dbReference type="Proteomes" id="UP000255277"/>
    </source>
</evidence>
<dbReference type="Proteomes" id="UP000255277">
    <property type="component" value="Unassembled WGS sequence"/>
</dbReference>
<organism evidence="1 2">
    <name type="scientific">Staphylococcus gallinarum</name>
    <dbReference type="NCBI Taxonomy" id="1293"/>
    <lineage>
        <taxon>Bacteria</taxon>
        <taxon>Bacillati</taxon>
        <taxon>Bacillota</taxon>
        <taxon>Bacilli</taxon>
        <taxon>Bacillales</taxon>
        <taxon>Staphylococcaceae</taxon>
        <taxon>Staphylococcus</taxon>
    </lineage>
</organism>
<dbReference type="EMBL" id="UHDK01000001">
    <property type="protein sequence ID" value="SUM31236.1"/>
    <property type="molecule type" value="Genomic_DNA"/>
</dbReference>
<evidence type="ECO:0000313" key="1">
    <source>
        <dbReference type="EMBL" id="SUM31236.1"/>
    </source>
</evidence>
<sequence length="42" mass="4725">MHNVMESIRLGAKRIGHGVAINQDEVALQEVKAQKYSFRNVS</sequence>
<dbReference type="InterPro" id="IPR032466">
    <property type="entry name" value="Metal_Hydrolase"/>
</dbReference>
<reference evidence="1 2" key="1">
    <citation type="submission" date="2018-06" db="EMBL/GenBank/DDBJ databases">
        <authorList>
            <consortium name="Pathogen Informatics"/>
            <person name="Doyle S."/>
        </authorList>
    </citation>
    <scope>NUCLEOTIDE SEQUENCE [LARGE SCALE GENOMIC DNA]</scope>
    <source>
        <strain evidence="1 2">NCTC12195</strain>
    </source>
</reference>